<dbReference type="Gene3D" id="2.60.120.1440">
    <property type="match status" value="1"/>
</dbReference>
<dbReference type="AlphaFoldDB" id="A0A6S6ZL52"/>
<feature type="domain" description="FecR N-terminal" evidence="2">
    <location>
        <begin position="13"/>
        <end position="55"/>
    </location>
</feature>
<evidence type="ECO:0000313" key="4">
    <source>
        <dbReference type="Proteomes" id="UP000494269"/>
    </source>
</evidence>
<dbReference type="Gene3D" id="3.55.50.30">
    <property type="match status" value="1"/>
</dbReference>
<dbReference type="InterPro" id="IPR006860">
    <property type="entry name" value="FecR"/>
</dbReference>
<accession>A0A6S6ZL52</accession>
<organism evidence="3 4">
    <name type="scientific">Achromobacter kerstersii</name>
    <dbReference type="NCBI Taxonomy" id="1353890"/>
    <lineage>
        <taxon>Bacteria</taxon>
        <taxon>Pseudomonadati</taxon>
        <taxon>Pseudomonadota</taxon>
        <taxon>Betaproteobacteria</taxon>
        <taxon>Burkholderiales</taxon>
        <taxon>Alcaligenaceae</taxon>
        <taxon>Achromobacter</taxon>
    </lineage>
</organism>
<proteinExistence type="predicted"/>
<gene>
    <name evidence="3" type="primary">fecR_4</name>
    <name evidence="3" type="ORF">LMG3441_01622</name>
</gene>
<dbReference type="EMBL" id="CADIJQ010000001">
    <property type="protein sequence ID" value="CAB3681504.1"/>
    <property type="molecule type" value="Genomic_DNA"/>
</dbReference>
<dbReference type="Proteomes" id="UP000494269">
    <property type="component" value="Unassembled WGS sequence"/>
</dbReference>
<dbReference type="Pfam" id="PF04773">
    <property type="entry name" value="FecR"/>
    <property type="match status" value="1"/>
</dbReference>
<dbReference type="RefSeq" id="WP_175169348.1">
    <property type="nucleotide sequence ID" value="NZ_CADIJQ010000001.1"/>
</dbReference>
<dbReference type="PANTHER" id="PTHR30273">
    <property type="entry name" value="PERIPLASMIC SIGNAL SENSOR AND SIGMA FACTOR ACTIVATOR FECR-RELATED"/>
    <property type="match status" value="1"/>
</dbReference>
<feature type="domain" description="FecR protein" evidence="1">
    <location>
        <begin position="110"/>
        <end position="191"/>
    </location>
</feature>
<name>A0A6S6ZL52_9BURK</name>
<dbReference type="Pfam" id="PF16220">
    <property type="entry name" value="DUF4880"/>
    <property type="match status" value="1"/>
</dbReference>
<dbReference type="PANTHER" id="PTHR30273:SF2">
    <property type="entry name" value="PROTEIN FECR"/>
    <property type="match status" value="1"/>
</dbReference>
<dbReference type="GO" id="GO:0016989">
    <property type="term" value="F:sigma factor antagonist activity"/>
    <property type="evidence" value="ECO:0007669"/>
    <property type="project" value="TreeGrafter"/>
</dbReference>
<evidence type="ECO:0000259" key="1">
    <source>
        <dbReference type="Pfam" id="PF04773"/>
    </source>
</evidence>
<evidence type="ECO:0000259" key="2">
    <source>
        <dbReference type="Pfam" id="PF16220"/>
    </source>
</evidence>
<protein>
    <submittedName>
        <fullName evidence="3">Protein FecR</fullName>
    </submittedName>
</protein>
<evidence type="ECO:0000313" key="3">
    <source>
        <dbReference type="EMBL" id="CAB3681504.1"/>
    </source>
</evidence>
<dbReference type="InterPro" id="IPR032623">
    <property type="entry name" value="FecR_N"/>
</dbReference>
<sequence length="308" mass="33139">MGTSRTRPANPVEEASRWVIRHSGQRLDDAEHAAFEAWYRADAQHAAAYDRLSRLWRRMGEIDRGKLAKRPARKLRATAMLAMLTAAFAGWFGSTNPAQQADYLAGSSVLPVTLPDGSTVVLDAHSALAVDYADGRRQVRLLAGRAQFEPTPRQDGMAPFSVLTRDASATALGTRFTVDVQDGETRVAVQSHQVAVRCLPCADDQGVTLSAGEAVEVSKAGVKHRAEAGTASPRWTRGLLSFDDVPLPAAVQALARYSGKHIVVMGDAARAQRVSGTANVADTRRALELLLAQTPVQVTDLPGLLILR</sequence>
<keyword evidence="4" id="KW-1185">Reference proteome</keyword>
<dbReference type="InterPro" id="IPR012373">
    <property type="entry name" value="Ferrdict_sens_TM"/>
</dbReference>
<dbReference type="PIRSF" id="PIRSF018266">
    <property type="entry name" value="FecR"/>
    <property type="match status" value="1"/>
</dbReference>
<reference evidence="3 4" key="1">
    <citation type="submission" date="2020-04" db="EMBL/GenBank/DDBJ databases">
        <authorList>
            <person name="De Canck E."/>
        </authorList>
    </citation>
    <scope>NUCLEOTIDE SEQUENCE [LARGE SCALE GENOMIC DNA]</scope>
    <source>
        <strain evidence="3 4">LMG 3441</strain>
    </source>
</reference>